<dbReference type="EMBL" id="JAXIOK010000005">
    <property type="protein sequence ID" value="KAK4771319.1"/>
    <property type="molecule type" value="Genomic_DNA"/>
</dbReference>
<dbReference type="PANTHER" id="PTHR47928">
    <property type="entry name" value="REPEAT-CONTAINING PROTEIN, PUTATIVE-RELATED"/>
    <property type="match status" value="1"/>
</dbReference>
<proteinExistence type="predicted"/>
<gene>
    <name evidence="3" type="ORF">SAY87_031851</name>
</gene>
<dbReference type="Proteomes" id="UP001345219">
    <property type="component" value="Chromosome 24"/>
</dbReference>
<keyword evidence="1" id="KW-0677">Repeat</keyword>
<reference evidence="3 4" key="1">
    <citation type="journal article" date="2023" name="Hortic Res">
        <title>Pangenome of water caltrop reveals structural variations and asymmetric subgenome divergence after allopolyploidization.</title>
        <authorList>
            <person name="Zhang X."/>
            <person name="Chen Y."/>
            <person name="Wang L."/>
            <person name="Yuan Y."/>
            <person name="Fang M."/>
            <person name="Shi L."/>
            <person name="Lu R."/>
            <person name="Comes H.P."/>
            <person name="Ma Y."/>
            <person name="Chen Y."/>
            <person name="Huang G."/>
            <person name="Zhou Y."/>
            <person name="Zheng Z."/>
            <person name="Qiu Y."/>
        </authorList>
    </citation>
    <scope>NUCLEOTIDE SEQUENCE [LARGE SCALE GENOMIC DNA]</scope>
    <source>
        <tissue evidence="3">Roots</tissue>
    </source>
</reference>
<dbReference type="Gene3D" id="1.25.40.10">
    <property type="entry name" value="Tetratricopeptide repeat domain"/>
    <property type="match status" value="1"/>
</dbReference>
<evidence type="ECO:0000256" key="2">
    <source>
        <dbReference type="PROSITE-ProRule" id="PRU00708"/>
    </source>
</evidence>
<dbReference type="PANTHER" id="PTHR47928:SF207">
    <property type="entry name" value="PENTATRICOPEPTIDE REPEAT-CONTAINING PROTEIN"/>
    <property type="match status" value="1"/>
</dbReference>
<protein>
    <recommendedName>
        <fullName evidence="5">Pentatricopeptide repeat-containing protein</fullName>
    </recommendedName>
</protein>
<organism evidence="3 4">
    <name type="scientific">Trapa incisa</name>
    <dbReference type="NCBI Taxonomy" id="236973"/>
    <lineage>
        <taxon>Eukaryota</taxon>
        <taxon>Viridiplantae</taxon>
        <taxon>Streptophyta</taxon>
        <taxon>Embryophyta</taxon>
        <taxon>Tracheophyta</taxon>
        <taxon>Spermatophyta</taxon>
        <taxon>Magnoliopsida</taxon>
        <taxon>eudicotyledons</taxon>
        <taxon>Gunneridae</taxon>
        <taxon>Pentapetalae</taxon>
        <taxon>rosids</taxon>
        <taxon>malvids</taxon>
        <taxon>Myrtales</taxon>
        <taxon>Lythraceae</taxon>
        <taxon>Trapa</taxon>
    </lineage>
</organism>
<evidence type="ECO:0000313" key="3">
    <source>
        <dbReference type="EMBL" id="KAK4771319.1"/>
    </source>
</evidence>
<dbReference type="InterPro" id="IPR002885">
    <property type="entry name" value="PPR_rpt"/>
</dbReference>
<dbReference type="NCBIfam" id="TIGR00756">
    <property type="entry name" value="PPR"/>
    <property type="match status" value="1"/>
</dbReference>
<dbReference type="PROSITE" id="PS51375">
    <property type="entry name" value="PPR"/>
    <property type="match status" value="1"/>
</dbReference>
<dbReference type="AlphaFoldDB" id="A0AAN7QLH8"/>
<dbReference type="InterPro" id="IPR050421">
    <property type="entry name" value="PPR"/>
</dbReference>
<keyword evidence="4" id="KW-1185">Reference proteome</keyword>
<dbReference type="InterPro" id="IPR011990">
    <property type="entry name" value="TPR-like_helical_dom_sf"/>
</dbReference>
<evidence type="ECO:0000313" key="4">
    <source>
        <dbReference type="Proteomes" id="UP001345219"/>
    </source>
</evidence>
<name>A0AAN7QLH8_9MYRT</name>
<dbReference type="Pfam" id="PF13041">
    <property type="entry name" value="PPR_2"/>
    <property type="match status" value="1"/>
</dbReference>
<evidence type="ECO:0008006" key="5">
    <source>
        <dbReference type="Google" id="ProtNLM"/>
    </source>
</evidence>
<sequence>MFKSMLSSDNILPNEYVLATVIASCSDSARAREGEQSHGFVVKSGLELHQYVQNSLISFYFSCSNVESGIRVWTSLPLHDIFTYNSLLNGLLENGHFSEALEIFTDMVNNHIFSWDGFTFSTVLGLCASRKDLRLGTLLHCRLLKTNSPDYDAFLCSALVDMYGKCGKV</sequence>
<feature type="repeat" description="PPR" evidence="2">
    <location>
        <begin position="80"/>
        <end position="114"/>
    </location>
</feature>
<comment type="caution">
    <text evidence="3">The sequence shown here is derived from an EMBL/GenBank/DDBJ whole genome shotgun (WGS) entry which is preliminary data.</text>
</comment>
<accession>A0AAN7QLH8</accession>
<evidence type="ECO:0000256" key="1">
    <source>
        <dbReference type="ARBA" id="ARBA00022737"/>
    </source>
</evidence>